<keyword evidence="2" id="KW-0963">Cytoplasm</keyword>
<dbReference type="PANTHER" id="PTHR10695:SF46">
    <property type="entry name" value="BIFUNCTIONAL COENZYME A SYNTHASE-RELATED"/>
    <property type="match status" value="1"/>
</dbReference>
<dbReference type="WBParaSite" id="MBELARI_LOCUS10790">
    <property type="protein sequence ID" value="MBELARI_LOCUS10790"/>
    <property type="gene ID" value="MBELARI_LOCUS10790"/>
</dbReference>
<dbReference type="FunFam" id="3.40.50.300:FF:000991">
    <property type="entry name" value="Dephospho-CoA kinase"/>
    <property type="match status" value="1"/>
</dbReference>
<dbReference type="InterPro" id="IPR027417">
    <property type="entry name" value="P-loop_NTPase"/>
</dbReference>
<accession>A0AAF3EA44</accession>
<keyword evidence="8" id="KW-0472">Membrane</keyword>
<evidence type="ECO:0000313" key="10">
    <source>
        <dbReference type="WBParaSite" id="MBELARI_LOCUS10790"/>
    </source>
</evidence>
<protein>
    <submittedName>
        <fullName evidence="10">Dephospho-CoA kinase</fullName>
    </submittedName>
</protein>
<keyword evidence="8" id="KW-0812">Transmembrane</keyword>
<keyword evidence="5" id="KW-0418">Kinase</keyword>
<reference evidence="10" key="1">
    <citation type="submission" date="2024-02" db="UniProtKB">
        <authorList>
            <consortium name="WormBaseParasite"/>
        </authorList>
    </citation>
    <scope>IDENTIFICATION</scope>
</reference>
<evidence type="ECO:0000313" key="9">
    <source>
        <dbReference type="Proteomes" id="UP000887575"/>
    </source>
</evidence>
<evidence type="ECO:0000256" key="8">
    <source>
        <dbReference type="SAM" id="Phobius"/>
    </source>
</evidence>
<evidence type="ECO:0000256" key="5">
    <source>
        <dbReference type="ARBA" id="ARBA00022777"/>
    </source>
</evidence>
<feature type="transmembrane region" description="Helical" evidence="8">
    <location>
        <begin position="204"/>
        <end position="222"/>
    </location>
</feature>
<evidence type="ECO:0000256" key="2">
    <source>
        <dbReference type="ARBA" id="ARBA00022490"/>
    </source>
</evidence>
<dbReference type="NCBIfam" id="TIGR00152">
    <property type="entry name" value="dephospho-CoA kinase"/>
    <property type="match status" value="1"/>
</dbReference>
<dbReference type="GO" id="GO:0015937">
    <property type="term" value="P:coenzyme A biosynthetic process"/>
    <property type="evidence" value="ECO:0007669"/>
    <property type="project" value="UniProtKB-KW"/>
</dbReference>
<dbReference type="Proteomes" id="UP000887575">
    <property type="component" value="Unassembled WGS sequence"/>
</dbReference>
<keyword evidence="8" id="KW-1133">Transmembrane helix</keyword>
<dbReference type="InterPro" id="IPR001977">
    <property type="entry name" value="Depp_CoAkinase"/>
</dbReference>
<evidence type="ECO:0000256" key="3">
    <source>
        <dbReference type="ARBA" id="ARBA00022679"/>
    </source>
</evidence>
<evidence type="ECO:0000256" key="7">
    <source>
        <dbReference type="ARBA" id="ARBA00022993"/>
    </source>
</evidence>
<dbReference type="Gene3D" id="3.40.50.300">
    <property type="entry name" value="P-loop containing nucleotide triphosphate hydrolases"/>
    <property type="match status" value="1"/>
</dbReference>
<dbReference type="GO" id="GO:0004140">
    <property type="term" value="F:dephospho-CoA kinase activity"/>
    <property type="evidence" value="ECO:0007669"/>
    <property type="project" value="InterPro"/>
</dbReference>
<evidence type="ECO:0000256" key="4">
    <source>
        <dbReference type="ARBA" id="ARBA00022741"/>
    </source>
</evidence>
<keyword evidence="4" id="KW-0547">Nucleotide-binding</keyword>
<organism evidence="9 10">
    <name type="scientific">Mesorhabditis belari</name>
    <dbReference type="NCBI Taxonomy" id="2138241"/>
    <lineage>
        <taxon>Eukaryota</taxon>
        <taxon>Metazoa</taxon>
        <taxon>Ecdysozoa</taxon>
        <taxon>Nematoda</taxon>
        <taxon>Chromadorea</taxon>
        <taxon>Rhabditida</taxon>
        <taxon>Rhabditina</taxon>
        <taxon>Rhabditomorpha</taxon>
        <taxon>Rhabditoidea</taxon>
        <taxon>Rhabditidae</taxon>
        <taxon>Mesorhabditinae</taxon>
        <taxon>Mesorhabditis</taxon>
    </lineage>
</organism>
<evidence type="ECO:0000256" key="6">
    <source>
        <dbReference type="ARBA" id="ARBA00022840"/>
    </source>
</evidence>
<sequence length="226" mass="25963">MFIVGLTGGIATGKSTVSQIFHDRGIPVIDADEMARKVVEPGGPAYAQLRAEFGAEYFDDENGGVLLRKKLGTIVFNDASKRRRLNAITHPAVRWEMLKQFLWILFSGHKFCVFDTPLLFEGGYDRIILTVLVVYCTPEQELERLIRRDECSEEEAKSRINSQMGIEEKKRKATILLDNTGTQEELRLQVHRVIEELESRWTPWVIRAAVLLFIGLISFPIFRRFY</sequence>
<dbReference type="SUPFAM" id="SSF52540">
    <property type="entry name" value="P-loop containing nucleoside triphosphate hydrolases"/>
    <property type="match status" value="1"/>
</dbReference>
<dbReference type="PROSITE" id="PS51219">
    <property type="entry name" value="DPCK"/>
    <property type="match status" value="1"/>
</dbReference>
<keyword evidence="9" id="KW-1185">Reference proteome</keyword>
<name>A0AAF3EA44_9BILA</name>
<dbReference type="AlphaFoldDB" id="A0AAF3EA44"/>
<dbReference type="GO" id="GO:0005524">
    <property type="term" value="F:ATP binding"/>
    <property type="evidence" value="ECO:0007669"/>
    <property type="project" value="UniProtKB-KW"/>
</dbReference>
<keyword evidence="3" id="KW-0808">Transferase</keyword>
<evidence type="ECO:0000256" key="1">
    <source>
        <dbReference type="ARBA" id="ARBA00009018"/>
    </source>
</evidence>
<dbReference type="PANTHER" id="PTHR10695">
    <property type="entry name" value="DEPHOSPHO-COA KINASE-RELATED"/>
    <property type="match status" value="1"/>
</dbReference>
<keyword evidence="7" id="KW-0173">Coenzyme A biosynthesis</keyword>
<dbReference type="CDD" id="cd02022">
    <property type="entry name" value="DPCK"/>
    <property type="match status" value="1"/>
</dbReference>
<dbReference type="Pfam" id="PF01121">
    <property type="entry name" value="CoaE"/>
    <property type="match status" value="1"/>
</dbReference>
<comment type="similarity">
    <text evidence="1">Belongs to the CoaE family.</text>
</comment>
<proteinExistence type="inferred from homology"/>
<dbReference type="HAMAP" id="MF_00376">
    <property type="entry name" value="Dephospho_CoA_kinase"/>
    <property type="match status" value="1"/>
</dbReference>
<keyword evidence="6" id="KW-0067">ATP-binding</keyword>